<organism evidence="4 5">
    <name type="scientific">Mycolicibacterium brumae</name>
    <dbReference type="NCBI Taxonomy" id="85968"/>
    <lineage>
        <taxon>Bacteria</taxon>
        <taxon>Bacillati</taxon>
        <taxon>Actinomycetota</taxon>
        <taxon>Actinomycetes</taxon>
        <taxon>Mycobacteriales</taxon>
        <taxon>Mycobacteriaceae</taxon>
        <taxon>Mycolicibacterium</taxon>
    </lineage>
</organism>
<evidence type="ECO:0000259" key="3">
    <source>
        <dbReference type="Pfam" id="PF14219"/>
    </source>
</evidence>
<sequence>MIQVCSTCGTRWNVRDRERVWCPRCRGSLLPPTGQTPARTPTTPPPVSSPAAPEPPRSPGLPAGFRWIAVRPGGPPQRRQRSQGLGPTPRYSYIPRWGLTDDIVPVETDAHDAPQRAGSPSVVRLMITLTLWALGVAAGAHLLSYLALVLNRTVLLYPVVAVAINVLTVLTAALAVAAVFTCTMALTAWLIDRRRRAFAELGQTEPRSAAEIWIGCLMPLWNLFWAPTYVVELARADNRHNRLRKPITVWWVLFALSALLSTVVTVISLLAVLPWHFAADTQGVADTTLAAVFAYLLAAATLLAVRRVFDGFEQPVTQRVARRWVMVGAQAEAEKAAA</sequence>
<name>A0A2G5PE89_9MYCO</name>
<dbReference type="OrthoDB" id="4774087at2"/>
<comment type="caution">
    <text evidence="4">The sequence shown here is derived from an EMBL/GenBank/DDBJ whole genome shotgun (WGS) entry which is preliminary data.</text>
</comment>
<dbReference type="AlphaFoldDB" id="A0A2G5PE89"/>
<protein>
    <submittedName>
        <fullName evidence="4">DUF4328 domain-containing protein</fullName>
    </submittedName>
</protein>
<dbReference type="InterPro" id="IPR025565">
    <property type="entry name" value="DUF4328"/>
</dbReference>
<evidence type="ECO:0000313" key="4">
    <source>
        <dbReference type="EMBL" id="PIB76343.1"/>
    </source>
</evidence>
<accession>A0A2G5PE89</accession>
<dbReference type="Proteomes" id="UP000230551">
    <property type="component" value="Unassembled WGS sequence"/>
</dbReference>
<feature type="compositionally biased region" description="Low complexity" evidence="1">
    <location>
        <begin position="31"/>
        <end position="41"/>
    </location>
</feature>
<feature type="domain" description="DUF4328" evidence="3">
    <location>
        <begin position="152"/>
        <end position="313"/>
    </location>
</feature>
<feature type="transmembrane region" description="Helical" evidence="2">
    <location>
        <begin position="125"/>
        <end position="148"/>
    </location>
</feature>
<feature type="transmembrane region" description="Helical" evidence="2">
    <location>
        <begin position="249"/>
        <end position="277"/>
    </location>
</feature>
<keyword evidence="2" id="KW-0812">Transmembrane</keyword>
<dbReference type="STRING" id="85968.GCA_900073015_00891"/>
<feature type="compositionally biased region" description="Pro residues" evidence="1">
    <location>
        <begin position="42"/>
        <end position="59"/>
    </location>
</feature>
<feature type="transmembrane region" description="Helical" evidence="2">
    <location>
        <begin position="160"/>
        <end position="191"/>
    </location>
</feature>
<keyword evidence="2" id="KW-0472">Membrane</keyword>
<reference evidence="4 5" key="1">
    <citation type="journal article" date="2017" name="Infect. Genet. Evol.">
        <title>The new phylogeny of the genus Mycobacterium: The old and the news.</title>
        <authorList>
            <person name="Tortoli E."/>
            <person name="Fedrizzi T."/>
            <person name="Meehan C.J."/>
            <person name="Trovato A."/>
            <person name="Grottola A."/>
            <person name="Giacobazzi E."/>
            <person name="Serpini G.F."/>
            <person name="Tagliazucchi S."/>
            <person name="Fabio A."/>
            <person name="Bettua C."/>
            <person name="Bertorelli R."/>
            <person name="Frascaro F."/>
            <person name="De Sanctis V."/>
            <person name="Pecorari M."/>
            <person name="Jousson O."/>
            <person name="Segata N."/>
            <person name="Cirillo D.M."/>
        </authorList>
    </citation>
    <scope>NUCLEOTIDE SEQUENCE [LARGE SCALE GENOMIC DNA]</scope>
    <source>
        <strain evidence="4 5">CIP1034565</strain>
    </source>
</reference>
<dbReference type="EMBL" id="PDCN02000005">
    <property type="protein sequence ID" value="PIB76343.1"/>
    <property type="molecule type" value="Genomic_DNA"/>
</dbReference>
<dbReference type="Pfam" id="PF14219">
    <property type="entry name" value="DUF4328"/>
    <property type="match status" value="1"/>
</dbReference>
<evidence type="ECO:0000256" key="1">
    <source>
        <dbReference type="SAM" id="MobiDB-lite"/>
    </source>
</evidence>
<proteinExistence type="predicted"/>
<keyword evidence="2" id="KW-1133">Transmembrane helix</keyword>
<keyword evidence="5" id="KW-1185">Reference proteome</keyword>
<evidence type="ECO:0000256" key="2">
    <source>
        <dbReference type="SAM" id="Phobius"/>
    </source>
</evidence>
<evidence type="ECO:0000313" key="5">
    <source>
        <dbReference type="Proteomes" id="UP000230551"/>
    </source>
</evidence>
<dbReference type="RefSeq" id="WP_090586634.1">
    <property type="nucleotide sequence ID" value="NZ_CP104302.1"/>
</dbReference>
<feature type="transmembrane region" description="Helical" evidence="2">
    <location>
        <begin position="289"/>
        <end position="309"/>
    </location>
</feature>
<gene>
    <name evidence="4" type="ORF">CQY22_006420</name>
</gene>
<feature type="region of interest" description="Disordered" evidence="1">
    <location>
        <begin position="25"/>
        <end position="59"/>
    </location>
</feature>